<keyword evidence="3" id="KW-1185">Reference proteome</keyword>
<dbReference type="KEGG" id="pmj:P9211_10641"/>
<dbReference type="eggNOG" id="ENOG50341N7">
    <property type="taxonomic scope" value="Bacteria"/>
</dbReference>
<reference evidence="2 3" key="1">
    <citation type="journal article" date="2007" name="PLoS Genet.">
        <title>Patterns and implications of gene gain and loss in the evolution of Prochlorococcus.</title>
        <authorList>
            <person name="Kettler G.C."/>
            <person name="Martiny A.C."/>
            <person name="Huang K."/>
            <person name="Zucker J."/>
            <person name="Coleman M.L."/>
            <person name="Rodrigue S."/>
            <person name="Chen F."/>
            <person name="Lapidus A."/>
            <person name="Ferriera S."/>
            <person name="Johnson J."/>
            <person name="Steglich C."/>
            <person name="Church G.M."/>
            <person name="Richardson P."/>
            <person name="Chisholm S.W."/>
        </authorList>
    </citation>
    <scope>NUCLEOTIDE SEQUENCE [LARGE SCALE GENOMIC DNA]</scope>
    <source>
        <strain evidence="3">MIT 9211</strain>
    </source>
</reference>
<dbReference type="RefSeq" id="WP_012195616.1">
    <property type="nucleotide sequence ID" value="NC_009976.1"/>
</dbReference>
<dbReference type="Proteomes" id="UP000000788">
    <property type="component" value="Chromosome"/>
</dbReference>
<dbReference type="HOGENOM" id="CLU_150025_0_0_3"/>
<evidence type="ECO:0000313" key="3">
    <source>
        <dbReference type="Proteomes" id="UP000000788"/>
    </source>
</evidence>
<gene>
    <name evidence="2" type="ordered locus">P9211_10641</name>
</gene>
<evidence type="ECO:0000259" key="1">
    <source>
        <dbReference type="Pfam" id="PF14229"/>
    </source>
</evidence>
<organism evidence="2 3">
    <name type="scientific">Prochlorococcus marinus (strain MIT 9211)</name>
    <dbReference type="NCBI Taxonomy" id="93059"/>
    <lineage>
        <taxon>Bacteria</taxon>
        <taxon>Bacillati</taxon>
        <taxon>Cyanobacteriota</taxon>
        <taxon>Cyanophyceae</taxon>
        <taxon>Synechococcales</taxon>
        <taxon>Prochlorococcaceae</taxon>
        <taxon>Prochlorococcus</taxon>
    </lineage>
</organism>
<accession>A9BAY3</accession>
<evidence type="ECO:0000313" key="2">
    <source>
        <dbReference type="EMBL" id="ABX08995.1"/>
    </source>
</evidence>
<proteinExistence type="predicted"/>
<name>A9BAY3_PROM4</name>
<protein>
    <recommendedName>
        <fullName evidence="1">DUF4332 domain-containing protein</fullName>
    </recommendedName>
</protein>
<dbReference type="OrthoDB" id="541653at2"/>
<dbReference type="EMBL" id="CP000878">
    <property type="protein sequence ID" value="ABX08995.1"/>
    <property type="molecule type" value="Genomic_DNA"/>
</dbReference>
<sequence>MKLLINKKKIAQNFRKEEQVLSSIGIDNWEAIMNLTDEYISCLVKDKYCTYRNLRRLRCIALFICELNATQDEAALLMHSGISTIEALTNLNPQEIITKTGRFERMLDTDREPVLNLRKAKKLINKAKEKLE</sequence>
<feature type="domain" description="DUF4332" evidence="1">
    <location>
        <begin position="13"/>
        <end position="129"/>
    </location>
</feature>
<dbReference type="InterPro" id="IPR025567">
    <property type="entry name" value="DUF4332"/>
</dbReference>
<dbReference type="STRING" id="93059.P9211_10641"/>
<dbReference type="Pfam" id="PF14229">
    <property type="entry name" value="DUF4332"/>
    <property type="match status" value="1"/>
</dbReference>
<dbReference type="AlphaFoldDB" id="A9BAY3"/>